<accession>A0A1H1WD81</accession>
<organism evidence="2 3">
    <name type="scientific">Winogradskyella sediminis</name>
    <dbReference type="NCBI Taxonomy" id="1382466"/>
    <lineage>
        <taxon>Bacteria</taxon>
        <taxon>Pseudomonadati</taxon>
        <taxon>Bacteroidota</taxon>
        <taxon>Flavobacteriia</taxon>
        <taxon>Flavobacteriales</taxon>
        <taxon>Flavobacteriaceae</taxon>
        <taxon>Winogradskyella</taxon>
    </lineage>
</organism>
<dbReference type="STRING" id="1249933.SAMN04489797_2846"/>
<name>A0A1H1WD81_9FLAO</name>
<dbReference type="RefSeq" id="WP_157724108.1">
    <property type="nucleotide sequence ID" value="NZ_LT629774.1"/>
</dbReference>
<dbReference type="Proteomes" id="UP000198963">
    <property type="component" value="Chromosome I"/>
</dbReference>
<evidence type="ECO:0000313" key="3">
    <source>
        <dbReference type="Proteomes" id="UP000198963"/>
    </source>
</evidence>
<feature type="transmembrane region" description="Helical" evidence="1">
    <location>
        <begin position="7"/>
        <end position="23"/>
    </location>
</feature>
<keyword evidence="1" id="KW-1133">Transmembrane helix</keyword>
<keyword evidence="1" id="KW-0472">Membrane</keyword>
<evidence type="ECO:0000256" key="1">
    <source>
        <dbReference type="SAM" id="Phobius"/>
    </source>
</evidence>
<sequence>MKKFIPLIVIITSVLLMLANFIFEEHYDQGFWFSILSSVLIIIAMVLTLREHQKHK</sequence>
<dbReference type="AlphaFoldDB" id="A0A1H1WD81"/>
<gene>
    <name evidence="2" type="ORF">SAMN04489797_2846</name>
</gene>
<protein>
    <submittedName>
        <fullName evidence="2">Uncharacterized protein</fullName>
    </submittedName>
</protein>
<keyword evidence="1" id="KW-0812">Transmembrane</keyword>
<dbReference type="EMBL" id="LT629774">
    <property type="protein sequence ID" value="SDS95338.1"/>
    <property type="molecule type" value="Genomic_DNA"/>
</dbReference>
<keyword evidence="3" id="KW-1185">Reference proteome</keyword>
<feature type="transmembrane region" description="Helical" evidence="1">
    <location>
        <begin position="29"/>
        <end position="49"/>
    </location>
</feature>
<reference evidence="2 3" key="1">
    <citation type="submission" date="2016-10" db="EMBL/GenBank/DDBJ databases">
        <authorList>
            <person name="Varghese N."/>
            <person name="Submissions S."/>
        </authorList>
    </citation>
    <scope>NUCLEOTIDE SEQUENCE [LARGE SCALE GENOMIC DNA]</scope>
    <source>
        <strain evidence="2 3">RHA_55</strain>
    </source>
</reference>
<proteinExistence type="predicted"/>
<evidence type="ECO:0000313" key="2">
    <source>
        <dbReference type="EMBL" id="SDS95338.1"/>
    </source>
</evidence>